<sequence>MESARRFTTTHQSITFSRRMMLLGLGQAGVGAVLIGRLGWLSVAENEHYQLLSESNRVQLIIVPPRRGWIVDRRNKPIAINRSDFRVDIIPDQLERPAQTLTMLRQLLDLPADDFQRVLDELKAAKGYRPVQVAENVPYENYAAVTVRLPEMSGVQPMRGFSRYYPAGPAVGHLIGYVGAASAAEYEKEKNPLLITPGFKIGKEGLEETLESRLRGVPGGQRVELTARGKLVRELEPKPDRSGGTVQLAIDADLQEFTARRMGEESGSCVIMDCMTGDILAMVSMPAYDPNSFSDGIGRTEWKMLSEDERQPLRNKVLNSLYPPGSTIKPMGALAILKAGIDPSQRINCPGGYQLGNRFFRCLGRHGSVDMRRAIAKSCNTYFYAMGNRIGYDNIAPTAKLLGLGAKFDLPVVSQNYGTVPDSAWKAKKFETNRRVVERPDWTSSDTLNASIGQGFLIVNPLQLAVMAARIASGRNVQPMLLGVHDSPAPLLGFDPKHLETVRGGMWEVVNGDGTAGASRLPLEGIQMSGKTGTAQVRRLSASATRGQGGDWKYRDHGLFVFFAPSDKPRYAGAVVIEHGMGGARAAAPVAKDALTFLFDRQKALASLAGLEQQWGGTLAERTQRRAEAIKAAALGAAAVPRA</sequence>
<evidence type="ECO:0000256" key="4">
    <source>
        <dbReference type="ARBA" id="ARBA00022519"/>
    </source>
</evidence>
<dbReference type="InterPro" id="IPR012338">
    <property type="entry name" value="Beta-lactam/transpept-like"/>
</dbReference>
<dbReference type="GO" id="GO:0009252">
    <property type="term" value="P:peptidoglycan biosynthetic process"/>
    <property type="evidence" value="ECO:0007669"/>
    <property type="project" value="UniProtKB-KW"/>
</dbReference>
<reference evidence="17 18" key="1">
    <citation type="submission" date="2020-08" db="EMBL/GenBank/DDBJ databases">
        <title>Genome sequence of Sphingomonas lutea KCTC 23642T.</title>
        <authorList>
            <person name="Hyun D.-W."/>
            <person name="Bae J.-W."/>
        </authorList>
    </citation>
    <scope>NUCLEOTIDE SEQUENCE [LARGE SCALE GENOMIC DNA]</scope>
    <source>
        <strain evidence="17 18">KCTC 23642</strain>
    </source>
</reference>
<dbReference type="Gene3D" id="3.30.1390.30">
    <property type="entry name" value="Penicillin-binding protein 2a, domain 3"/>
    <property type="match status" value="1"/>
</dbReference>
<evidence type="ECO:0000313" key="17">
    <source>
        <dbReference type="EMBL" id="QNN68566.1"/>
    </source>
</evidence>
<evidence type="ECO:0000259" key="15">
    <source>
        <dbReference type="Pfam" id="PF00905"/>
    </source>
</evidence>
<dbReference type="Pfam" id="PF03717">
    <property type="entry name" value="PBP_dimer"/>
    <property type="match status" value="1"/>
</dbReference>
<keyword evidence="10" id="KW-0573">Peptidoglycan synthesis</keyword>
<dbReference type="Gene3D" id="3.40.710.10">
    <property type="entry name" value="DD-peptidase/beta-lactamase superfamily"/>
    <property type="match status" value="1"/>
</dbReference>
<evidence type="ECO:0000256" key="10">
    <source>
        <dbReference type="ARBA" id="ARBA00022984"/>
    </source>
</evidence>
<dbReference type="GO" id="GO:0071555">
    <property type="term" value="P:cell wall organization"/>
    <property type="evidence" value="ECO:0007669"/>
    <property type="project" value="UniProtKB-KW"/>
</dbReference>
<keyword evidence="13" id="KW-0961">Cell wall biogenesis/degradation</keyword>
<keyword evidence="4" id="KW-0997">Cell inner membrane</keyword>
<dbReference type="NCBIfam" id="TIGR03423">
    <property type="entry name" value="pbp2_mrdA"/>
    <property type="match status" value="1"/>
</dbReference>
<keyword evidence="7 14" id="KW-0812">Transmembrane</keyword>
<dbReference type="InterPro" id="IPR050515">
    <property type="entry name" value="Beta-lactam/transpept"/>
</dbReference>
<dbReference type="SUPFAM" id="SSF56601">
    <property type="entry name" value="beta-lactamase/transpeptidase-like"/>
    <property type="match status" value="1"/>
</dbReference>
<keyword evidence="3" id="KW-1003">Cell membrane</keyword>
<dbReference type="SUPFAM" id="SSF56519">
    <property type="entry name" value="Penicillin binding protein dimerisation domain"/>
    <property type="match status" value="1"/>
</dbReference>
<dbReference type="GO" id="GO:0006508">
    <property type="term" value="P:proteolysis"/>
    <property type="evidence" value="ECO:0007669"/>
    <property type="project" value="UniProtKB-KW"/>
</dbReference>
<evidence type="ECO:0000256" key="2">
    <source>
        <dbReference type="ARBA" id="ARBA00004236"/>
    </source>
</evidence>
<evidence type="ECO:0000256" key="3">
    <source>
        <dbReference type="ARBA" id="ARBA00022475"/>
    </source>
</evidence>
<dbReference type="GO" id="GO:0071972">
    <property type="term" value="F:peptidoglycan L,D-transpeptidase activity"/>
    <property type="evidence" value="ECO:0007669"/>
    <property type="project" value="TreeGrafter"/>
</dbReference>
<proteinExistence type="predicted"/>
<accession>A0A7G9SL41</accession>
<evidence type="ECO:0000256" key="9">
    <source>
        <dbReference type="ARBA" id="ARBA00022960"/>
    </source>
</evidence>
<dbReference type="GO" id="GO:0008658">
    <property type="term" value="F:penicillin binding"/>
    <property type="evidence" value="ECO:0007669"/>
    <property type="project" value="InterPro"/>
</dbReference>
<dbReference type="InterPro" id="IPR017790">
    <property type="entry name" value="Penicillin-binding_protein_2"/>
</dbReference>
<comment type="subcellular location">
    <subcellularLocation>
        <location evidence="2">Cell membrane</location>
    </subcellularLocation>
    <subcellularLocation>
        <location evidence="1">Membrane</location>
        <topology evidence="1">Single-pass membrane protein</topology>
    </subcellularLocation>
</comment>
<dbReference type="Pfam" id="PF00905">
    <property type="entry name" value="Transpeptidase"/>
    <property type="match status" value="1"/>
</dbReference>
<evidence type="ECO:0000256" key="5">
    <source>
        <dbReference type="ARBA" id="ARBA00022645"/>
    </source>
</evidence>
<evidence type="ECO:0000259" key="16">
    <source>
        <dbReference type="Pfam" id="PF03717"/>
    </source>
</evidence>
<dbReference type="GO" id="GO:0009002">
    <property type="term" value="F:serine-type D-Ala-D-Ala carboxypeptidase activity"/>
    <property type="evidence" value="ECO:0007669"/>
    <property type="project" value="UniProtKB-EC"/>
</dbReference>
<dbReference type="GO" id="GO:0008360">
    <property type="term" value="P:regulation of cell shape"/>
    <property type="evidence" value="ECO:0007669"/>
    <property type="project" value="UniProtKB-KW"/>
</dbReference>
<protein>
    <submittedName>
        <fullName evidence="17">Penicillin-binding protein 2</fullName>
        <ecNumber evidence="17">3.4.16.4</ecNumber>
    </submittedName>
</protein>
<dbReference type="EC" id="3.4.16.4" evidence="17"/>
<evidence type="ECO:0000256" key="11">
    <source>
        <dbReference type="ARBA" id="ARBA00022989"/>
    </source>
</evidence>
<name>A0A7G9SL41_9SPHN</name>
<dbReference type="EMBL" id="CP060718">
    <property type="protein sequence ID" value="QNN68566.1"/>
    <property type="molecule type" value="Genomic_DNA"/>
</dbReference>
<dbReference type="InterPro" id="IPR001460">
    <property type="entry name" value="PCN-bd_Tpept"/>
</dbReference>
<dbReference type="PANTHER" id="PTHR30627:SF2">
    <property type="entry name" value="PEPTIDOGLYCAN D,D-TRANSPEPTIDASE MRDA"/>
    <property type="match status" value="1"/>
</dbReference>
<keyword evidence="9" id="KW-0133">Cell shape</keyword>
<keyword evidence="5 17" id="KW-0121">Carboxypeptidase</keyword>
<dbReference type="Proteomes" id="UP000515971">
    <property type="component" value="Chromosome"/>
</dbReference>
<keyword evidence="18" id="KW-1185">Reference proteome</keyword>
<evidence type="ECO:0000256" key="7">
    <source>
        <dbReference type="ARBA" id="ARBA00022692"/>
    </source>
</evidence>
<dbReference type="GO" id="GO:0005886">
    <property type="term" value="C:plasma membrane"/>
    <property type="evidence" value="ECO:0007669"/>
    <property type="project" value="UniProtKB-SubCell"/>
</dbReference>
<evidence type="ECO:0000256" key="8">
    <source>
        <dbReference type="ARBA" id="ARBA00022801"/>
    </source>
</evidence>
<evidence type="ECO:0000313" key="18">
    <source>
        <dbReference type="Proteomes" id="UP000515971"/>
    </source>
</evidence>
<gene>
    <name evidence="17" type="primary">mrdA</name>
    <name evidence="17" type="ORF">H9L13_06895</name>
</gene>
<dbReference type="KEGG" id="slut:H9L13_06895"/>
<evidence type="ECO:0000256" key="13">
    <source>
        <dbReference type="ARBA" id="ARBA00023316"/>
    </source>
</evidence>
<dbReference type="InterPro" id="IPR036138">
    <property type="entry name" value="PBP_dimer_sf"/>
</dbReference>
<organism evidence="17 18">
    <name type="scientific">Sphingomonas lutea</name>
    <dbReference type="NCBI Taxonomy" id="1045317"/>
    <lineage>
        <taxon>Bacteria</taxon>
        <taxon>Pseudomonadati</taxon>
        <taxon>Pseudomonadota</taxon>
        <taxon>Alphaproteobacteria</taxon>
        <taxon>Sphingomonadales</taxon>
        <taxon>Sphingomonadaceae</taxon>
        <taxon>Sphingomonas</taxon>
    </lineage>
</organism>
<dbReference type="Gene3D" id="3.90.1310.10">
    <property type="entry name" value="Penicillin-binding protein 2a (Domain 2)"/>
    <property type="match status" value="1"/>
</dbReference>
<keyword evidence="6" id="KW-0645">Protease</keyword>
<evidence type="ECO:0000256" key="1">
    <source>
        <dbReference type="ARBA" id="ARBA00004167"/>
    </source>
</evidence>
<feature type="domain" description="Penicillin-binding protein transpeptidase" evidence="15">
    <location>
        <begin position="267"/>
        <end position="595"/>
    </location>
</feature>
<feature type="transmembrane region" description="Helical" evidence="14">
    <location>
        <begin position="21"/>
        <end position="40"/>
    </location>
</feature>
<evidence type="ECO:0000256" key="14">
    <source>
        <dbReference type="SAM" id="Phobius"/>
    </source>
</evidence>
<feature type="domain" description="Penicillin-binding protein dimerisation" evidence="16">
    <location>
        <begin position="63"/>
        <end position="235"/>
    </location>
</feature>
<keyword evidence="12 14" id="KW-0472">Membrane</keyword>
<evidence type="ECO:0000256" key="12">
    <source>
        <dbReference type="ARBA" id="ARBA00023136"/>
    </source>
</evidence>
<keyword evidence="11 14" id="KW-1133">Transmembrane helix</keyword>
<dbReference type="InterPro" id="IPR005311">
    <property type="entry name" value="PBP_dimer"/>
</dbReference>
<evidence type="ECO:0000256" key="6">
    <source>
        <dbReference type="ARBA" id="ARBA00022670"/>
    </source>
</evidence>
<dbReference type="AlphaFoldDB" id="A0A7G9SL41"/>
<dbReference type="PANTHER" id="PTHR30627">
    <property type="entry name" value="PEPTIDOGLYCAN D,D-TRANSPEPTIDASE"/>
    <property type="match status" value="1"/>
</dbReference>
<keyword evidence="8 17" id="KW-0378">Hydrolase</keyword>